<accession>A0A0L6V716</accession>
<dbReference type="VEuPathDB" id="FungiDB:VP01_2550g2"/>
<keyword evidence="2" id="KW-1185">Reference proteome</keyword>
<gene>
    <name evidence="1" type="ORF">VP01_2550g2</name>
</gene>
<dbReference type="EMBL" id="LAVV01007448">
    <property type="protein sequence ID" value="KNZ55895.1"/>
    <property type="molecule type" value="Genomic_DNA"/>
</dbReference>
<proteinExistence type="predicted"/>
<protein>
    <submittedName>
        <fullName evidence="1">Uncharacterized protein</fullName>
    </submittedName>
</protein>
<name>A0A0L6V716_9BASI</name>
<comment type="caution">
    <text evidence="1">The sequence shown here is derived from an EMBL/GenBank/DDBJ whole genome shotgun (WGS) entry which is preliminary data.</text>
</comment>
<organism evidence="1 2">
    <name type="scientific">Puccinia sorghi</name>
    <dbReference type="NCBI Taxonomy" id="27349"/>
    <lineage>
        <taxon>Eukaryota</taxon>
        <taxon>Fungi</taxon>
        <taxon>Dikarya</taxon>
        <taxon>Basidiomycota</taxon>
        <taxon>Pucciniomycotina</taxon>
        <taxon>Pucciniomycetes</taxon>
        <taxon>Pucciniales</taxon>
        <taxon>Pucciniaceae</taxon>
        <taxon>Puccinia</taxon>
    </lineage>
</organism>
<dbReference type="AlphaFoldDB" id="A0A0L6V716"/>
<evidence type="ECO:0000313" key="2">
    <source>
        <dbReference type="Proteomes" id="UP000037035"/>
    </source>
</evidence>
<reference evidence="1 2" key="1">
    <citation type="submission" date="2015-08" db="EMBL/GenBank/DDBJ databases">
        <title>Next Generation Sequencing and Analysis of the Genome of Puccinia sorghi L Schw, the Causal Agent of Maize Common Rust.</title>
        <authorList>
            <person name="Rochi L."/>
            <person name="Burguener G."/>
            <person name="Darino M."/>
            <person name="Turjanski A."/>
            <person name="Kreff E."/>
            <person name="Dieguez M.J."/>
            <person name="Sacco F."/>
        </authorList>
    </citation>
    <scope>NUCLEOTIDE SEQUENCE [LARGE SCALE GENOMIC DNA]</scope>
    <source>
        <strain evidence="1 2">RO10H11247</strain>
    </source>
</reference>
<evidence type="ECO:0000313" key="1">
    <source>
        <dbReference type="EMBL" id="KNZ55895.1"/>
    </source>
</evidence>
<sequence length="50" mass="5910">MAETFNLWKFLVKNFCYVEAMEPYLPNFPVFTDKSAICAQDLLWTSLFLL</sequence>
<dbReference type="Proteomes" id="UP000037035">
    <property type="component" value="Unassembled WGS sequence"/>
</dbReference>